<evidence type="ECO:0000313" key="2">
    <source>
        <dbReference type="EMBL" id="WDE01222.1"/>
    </source>
</evidence>
<dbReference type="EMBL" id="CP059735">
    <property type="protein sequence ID" value="WDE01222.1"/>
    <property type="molecule type" value="Genomic_DNA"/>
</dbReference>
<dbReference type="InterPro" id="IPR021813">
    <property type="entry name" value="DUF3392"/>
</dbReference>
<dbReference type="RefSeq" id="WP_044831517.1">
    <property type="nucleotide sequence ID" value="NZ_CP059735.1"/>
</dbReference>
<gene>
    <name evidence="2" type="ORF">SG35_011590</name>
</gene>
<dbReference type="AlphaFoldDB" id="A0AAE9YVA4"/>
<sequence length="107" mass="12115">MMALLADMGQWLRPYQYQLALAIIATLLVLFGNDINRWLKKLLSGQHFVVRLVVFVVVCAFGYGLATVWLTALLAQQLAKIPNLYFMPSCLLAFIVLGLFAQKQRQI</sequence>
<name>A0AAE9YVA4_9GAMM</name>
<feature type="transmembrane region" description="Helical" evidence="1">
    <location>
        <begin position="84"/>
        <end position="101"/>
    </location>
</feature>
<reference evidence="2 3" key="2">
    <citation type="journal article" date="2022" name="Mar. Drugs">
        <title>Bioassay-Guided Fractionation Leads to the Detection of Cholic Acid Generated by the Rare Thalassomonas sp.</title>
        <authorList>
            <person name="Pheiffer F."/>
            <person name="Schneider Y.K."/>
            <person name="Hansen E.H."/>
            <person name="Andersen J.H."/>
            <person name="Isaksson J."/>
            <person name="Busche T."/>
            <person name="R C."/>
            <person name="Kalinowski J."/>
            <person name="Zyl L.V."/>
            <person name="Trindade M."/>
        </authorList>
    </citation>
    <scope>NUCLEOTIDE SEQUENCE [LARGE SCALE GENOMIC DNA]</scope>
    <source>
        <strain evidence="2 3">A5K-106</strain>
    </source>
</reference>
<dbReference type="KEGG" id="tact:SG35_011590"/>
<dbReference type="Proteomes" id="UP000032568">
    <property type="component" value="Chromosome"/>
</dbReference>
<keyword evidence="1" id="KW-0472">Membrane</keyword>
<feature type="transmembrane region" description="Helical" evidence="1">
    <location>
        <begin position="48"/>
        <end position="72"/>
    </location>
</feature>
<organism evidence="2 3">
    <name type="scientific">Thalassomonas actiniarum</name>
    <dbReference type="NCBI Taxonomy" id="485447"/>
    <lineage>
        <taxon>Bacteria</taxon>
        <taxon>Pseudomonadati</taxon>
        <taxon>Pseudomonadota</taxon>
        <taxon>Gammaproteobacteria</taxon>
        <taxon>Alteromonadales</taxon>
        <taxon>Colwelliaceae</taxon>
        <taxon>Thalassomonas</taxon>
    </lineage>
</organism>
<accession>A0AAE9YVA4</accession>
<reference evidence="2 3" key="1">
    <citation type="journal article" date="2015" name="Genome Announc.">
        <title>Draft Genome Sequences of Marine Isolates of Thalassomonas viridans and Thalassomonas actiniarum.</title>
        <authorList>
            <person name="Olonade I."/>
            <person name="van Zyl L.J."/>
            <person name="Trindade M."/>
        </authorList>
    </citation>
    <scope>NUCLEOTIDE SEQUENCE [LARGE SCALE GENOMIC DNA]</scope>
    <source>
        <strain evidence="2 3">A5K-106</strain>
    </source>
</reference>
<evidence type="ECO:0000256" key="1">
    <source>
        <dbReference type="SAM" id="Phobius"/>
    </source>
</evidence>
<proteinExistence type="predicted"/>
<evidence type="ECO:0000313" key="3">
    <source>
        <dbReference type="Proteomes" id="UP000032568"/>
    </source>
</evidence>
<keyword evidence="3" id="KW-1185">Reference proteome</keyword>
<keyword evidence="1" id="KW-0812">Transmembrane</keyword>
<keyword evidence="1" id="KW-1133">Transmembrane helix</keyword>
<feature type="transmembrane region" description="Helical" evidence="1">
    <location>
        <begin position="15"/>
        <end position="36"/>
    </location>
</feature>
<dbReference type="Pfam" id="PF11872">
    <property type="entry name" value="DUF3392"/>
    <property type="match status" value="1"/>
</dbReference>
<protein>
    <submittedName>
        <fullName evidence="2">DUF3392 domain-containing protein</fullName>
    </submittedName>
</protein>